<dbReference type="EMBL" id="DMUP01000045">
    <property type="protein sequence ID" value="HAR55579.1"/>
    <property type="molecule type" value="Genomic_DNA"/>
</dbReference>
<dbReference type="AlphaFoldDB" id="A0A348WM17"/>
<evidence type="ECO:0000313" key="1">
    <source>
        <dbReference type="EMBL" id="HAR55579.1"/>
    </source>
</evidence>
<dbReference type="Proteomes" id="UP000262878">
    <property type="component" value="Unassembled WGS sequence"/>
</dbReference>
<name>A0A348WM17_9GAMM</name>
<proteinExistence type="predicted"/>
<dbReference type="InterPro" id="IPR010775">
    <property type="entry name" value="DUF1365"/>
</dbReference>
<protein>
    <submittedName>
        <fullName evidence="1">DUF1365 domain-containing protein</fullName>
    </submittedName>
</protein>
<evidence type="ECO:0000313" key="2">
    <source>
        <dbReference type="Proteomes" id="UP000262878"/>
    </source>
</evidence>
<comment type="caution">
    <text evidence="1">The sequence shown here is derived from an EMBL/GenBank/DDBJ whole genome shotgun (WGS) entry which is preliminary data.</text>
</comment>
<dbReference type="PANTHER" id="PTHR33973:SF4">
    <property type="entry name" value="OS07G0153300 PROTEIN"/>
    <property type="match status" value="1"/>
</dbReference>
<dbReference type="Pfam" id="PF07103">
    <property type="entry name" value="DUF1365"/>
    <property type="match status" value="1"/>
</dbReference>
<organism evidence="1 2">
    <name type="scientific">Idiomarina baltica</name>
    <dbReference type="NCBI Taxonomy" id="190892"/>
    <lineage>
        <taxon>Bacteria</taxon>
        <taxon>Pseudomonadati</taxon>
        <taxon>Pseudomonadota</taxon>
        <taxon>Gammaproteobacteria</taxon>
        <taxon>Alteromonadales</taxon>
        <taxon>Idiomarinaceae</taxon>
        <taxon>Idiomarina</taxon>
    </lineage>
</organism>
<gene>
    <name evidence="1" type="ORF">DCR58_02200</name>
</gene>
<sequence length="245" mass="29256">MDSGIYWGQVFHERRTPKHHQFNYRFMQWCVCLDELDEVHQQSRWLSTRGFAPLWFRRNDYLRGSTGDLKTAVLEKMNQLNSRALSGRIWFIGNLRTFGIYFSPLNLYFLQQGEHFTHVLAEVSNTPWLERHYYLVDLAETVPEHEKAFHVSPFNPMDMRYRWYIEPPTDKLSVTIKACRERAEFIAGMKLSRSELNRKSIKHVIKTVPFMALRIIGGIYWQALKLFIKRIPIYDHPKTKKSKTR</sequence>
<reference evidence="1 2" key="1">
    <citation type="journal article" date="2018" name="Nat. Biotechnol.">
        <title>A standardized bacterial taxonomy based on genome phylogeny substantially revises the tree of life.</title>
        <authorList>
            <person name="Parks D.H."/>
            <person name="Chuvochina M."/>
            <person name="Waite D.W."/>
            <person name="Rinke C."/>
            <person name="Skarshewski A."/>
            <person name="Chaumeil P.A."/>
            <person name="Hugenholtz P."/>
        </authorList>
    </citation>
    <scope>NUCLEOTIDE SEQUENCE [LARGE SCALE GENOMIC DNA]</scope>
    <source>
        <strain evidence="1">UBA9360</strain>
    </source>
</reference>
<dbReference type="STRING" id="314276.OS145_00430"/>
<accession>A0A348WM17</accession>
<dbReference type="PANTHER" id="PTHR33973">
    <property type="entry name" value="OS07G0153300 PROTEIN"/>
    <property type="match status" value="1"/>
</dbReference>